<proteinExistence type="predicted"/>
<evidence type="ECO:0000313" key="1">
    <source>
        <dbReference type="EMBL" id="NAS24257.1"/>
    </source>
</evidence>
<name>A0A7C9P161_9ACTN</name>
<dbReference type="RefSeq" id="WP_161481449.1">
    <property type="nucleotide sequence ID" value="NZ_WXEW01000006.1"/>
</dbReference>
<organism evidence="1 2">
    <name type="scientific">Herbidospora solisilvae</name>
    <dbReference type="NCBI Taxonomy" id="2696284"/>
    <lineage>
        <taxon>Bacteria</taxon>
        <taxon>Bacillati</taxon>
        <taxon>Actinomycetota</taxon>
        <taxon>Actinomycetes</taxon>
        <taxon>Streptosporangiales</taxon>
        <taxon>Streptosporangiaceae</taxon>
        <taxon>Herbidospora</taxon>
    </lineage>
</organism>
<dbReference type="EMBL" id="WXEW01000006">
    <property type="protein sequence ID" value="NAS24257.1"/>
    <property type="molecule type" value="Genomic_DNA"/>
</dbReference>
<gene>
    <name evidence="1" type="ORF">GT755_21490</name>
</gene>
<dbReference type="Proteomes" id="UP000479526">
    <property type="component" value="Unassembled WGS sequence"/>
</dbReference>
<reference evidence="1 2" key="1">
    <citation type="submission" date="2020-01" db="EMBL/GenBank/DDBJ databases">
        <title>Herbidospora sp. NEAU-GS84 nov., a novel actinomycete isolated from soil.</title>
        <authorList>
            <person name="Han L."/>
        </authorList>
    </citation>
    <scope>NUCLEOTIDE SEQUENCE [LARGE SCALE GENOMIC DNA]</scope>
    <source>
        <strain evidence="1 2">NEAU-GS84</strain>
    </source>
</reference>
<evidence type="ECO:0000313" key="2">
    <source>
        <dbReference type="Proteomes" id="UP000479526"/>
    </source>
</evidence>
<protein>
    <submittedName>
        <fullName evidence="1">Uncharacterized protein</fullName>
    </submittedName>
</protein>
<accession>A0A7C9P161</accession>
<keyword evidence="2" id="KW-1185">Reference proteome</keyword>
<dbReference type="AlphaFoldDB" id="A0A7C9P161"/>
<sequence>MPGELIAGYANYASTESVLSENTTAEWWPITSYTVTLSTTTTSIWI</sequence>
<comment type="caution">
    <text evidence="1">The sequence shown here is derived from an EMBL/GenBank/DDBJ whole genome shotgun (WGS) entry which is preliminary data.</text>
</comment>